<gene>
    <name evidence="2" type="ORF">DPMN_010559</name>
</gene>
<sequence length="66" mass="7521">MLAMDWTNLLQACIQHEKSISNLEPTRGKEEMDPDSDEKMRTHTDGWTCGHKQVPFSETTSKRAGD</sequence>
<name>A0A9D4MYZ7_DREPO</name>
<dbReference type="EMBL" id="JAIWYP010000001">
    <property type="protein sequence ID" value="KAH3886548.1"/>
    <property type="molecule type" value="Genomic_DNA"/>
</dbReference>
<dbReference type="Proteomes" id="UP000828390">
    <property type="component" value="Unassembled WGS sequence"/>
</dbReference>
<protein>
    <submittedName>
        <fullName evidence="2">Uncharacterized protein</fullName>
    </submittedName>
</protein>
<reference evidence="2" key="1">
    <citation type="journal article" date="2019" name="bioRxiv">
        <title>The Genome of the Zebra Mussel, Dreissena polymorpha: A Resource for Invasive Species Research.</title>
        <authorList>
            <person name="McCartney M.A."/>
            <person name="Auch B."/>
            <person name="Kono T."/>
            <person name="Mallez S."/>
            <person name="Zhang Y."/>
            <person name="Obille A."/>
            <person name="Becker A."/>
            <person name="Abrahante J.E."/>
            <person name="Garbe J."/>
            <person name="Badalamenti J.P."/>
            <person name="Herman A."/>
            <person name="Mangelson H."/>
            <person name="Liachko I."/>
            <person name="Sullivan S."/>
            <person name="Sone E.D."/>
            <person name="Koren S."/>
            <person name="Silverstein K.A.T."/>
            <person name="Beckman K.B."/>
            <person name="Gohl D.M."/>
        </authorList>
    </citation>
    <scope>NUCLEOTIDE SEQUENCE</scope>
    <source>
        <strain evidence="2">Duluth1</strain>
        <tissue evidence="2">Whole animal</tissue>
    </source>
</reference>
<feature type="region of interest" description="Disordered" evidence="1">
    <location>
        <begin position="18"/>
        <end position="66"/>
    </location>
</feature>
<proteinExistence type="predicted"/>
<reference evidence="2" key="2">
    <citation type="submission" date="2020-11" db="EMBL/GenBank/DDBJ databases">
        <authorList>
            <person name="McCartney M.A."/>
            <person name="Auch B."/>
            <person name="Kono T."/>
            <person name="Mallez S."/>
            <person name="Becker A."/>
            <person name="Gohl D.M."/>
            <person name="Silverstein K.A.T."/>
            <person name="Koren S."/>
            <person name="Bechman K.B."/>
            <person name="Herman A."/>
            <person name="Abrahante J.E."/>
            <person name="Garbe J."/>
        </authorList>
    </citation>
    <scope>NUCLEOTIDE SEQUENCE</scope>
    <source>
        <strain evidence="2">Duluth1</strain>
        <tissue evidence="2">Whole animal</tissue>
    </source>
</reference>
<keyword evidence="3" id="KW-1185">Reference proteome</keyword>
<accession>A0A9D4MYZ7</accession>
<evidence type="ECO:0000256" key="1">
    <source>
        <dbReference type="SAM" id="MobiDB-lite"/>
    </source>
</evidence>
<comment type="caution">
    <text evidence="2">The sequence shown here is derived from an EMBL/GenBank/DDBJ whole genome shotgun (WGS) entry which is preliminary data.</text>
</comment>
<organism evidence="2 3">
    <name type="scientific">Dreissena polymorpha</name>
    <name type="common">Zebra mussel</name>
    <name type="synonym">Mytilus polymorpha</name>
    <dbReference type="NCBI Taxonomy" id="45954"/>
    <lineage>
        <taxon>Eukaryota</taxon>
        <taxon>Metazoa</taxon>
        <taxon>Spiralia</taxon>
        <taxon>Lophotrochozoa</taxon>
        <taxon>Mollusca</taxon>
        <taxon>Bivalvia</taxon>
        <taxon>Autobranchia</taxon>
        <taxon>Heteroconchia</taxon>
        <taxon>Euheterodonta</taxon>
        <taxon>Imparidentia</taxon>
        <taxon>Neoheterodontei</taxon>
        <taxon>Myida</taxon>
        <taxon>Dreissenoidea</taxon>
        <taxon>Dreissenidae</taxon>
        <taxon>Dreissena</taxon>
    </lineage>
</organism>
<evidence type="ECO:0000313" key="3">
    <source>
        <dbReference type="Proteomes" id="UP000828390"/>
    </source>
</evidence>
<feature type="compositionally biased region" description="Basic and acidic residues" evidence="1">
    <location>
        <begin position="26"/>
        <end position="44"/>
    </location>
</feature>
<evidence type="ECO:0000313" key="2">
    <source>
        <dbReference type="EMBL" id="KAH3886548.1"/>
    </source>
</evidence>
<dbReference type="AlphaFoldDB" id="A0A9D4MYZ7"/>